<dbReference type="GO" id="GO:0006281">
    <property type="term" value="P:DNA repair"/>
    <property type="evidence" value="ECO:0007669"/>
    <property type="project" value="UniProtKB-UniRule"/>
</dbReference>
<comment type="function">
    <text evidence="9">Regulatory subunit of the SLX1-SLX4 structure-specific endonuclease that resolves DNA secondary structures generated during DNA repair and recombination. Has endonuclease activity towards branched DNA substrates, introducing single-strand cuts in duplex DNA close to junctions with ss-DNA.</text>
</comment>
<dbReference type="AlphaFoldDB" id="A0A1W2TIZ6"/>
<protein>
    <recommendedName>
        <fullName evidence="8 9">Structure-specific endonuclease subunit SLX4</fullName>
    </recommendedName>
</protein>
<dbReference type="EMBL" id="DF977460">
    <property type="protein sequence ID" value="GAP88163.1"/>
    <property type="molecule type" value="Genomic_DNA"/>
</dbReference>
<feature type="compositionally biased region" description="Basic and acidic residues" evidence="10">
    <location>
        <begin position="282"/>
        <end position="295"/>
    </location>
</feature>
<feature type="compositionally biased region" description="Low complexity" evidence="10">
    <location>
        <begin position="18"/>
        <end position="29"/>
    </location>
</feature>
<feature type="region of interest" description="Disordered" evidence="10">
    <location>
        <begin position="594"/>
        <end position="714"/>
    </location>
</feature>
<keyword evidence="5 9" id="KW-0233">DNA recombination</keyword>
<dbReference type="HAMAP" id="MF_03110">
    <property type="entry name" value="Endonuc_su_Slx4"/>
    <property type="match status" value="1"/>
</dbReference>
<dbReference type="CDD" id="cd22999">
    <property type="entry name" value="SAP_SLX4"/>
    <property type="match status" value="1"/>
</dbReference>
<keyword evidence="12" id="KW-1185">Reference proteome</keyword>
<dbReference type="GO" id="GO:0033557">
    <property type="term" value="C:Slx1-Slx4 complex"/>
    <property type="evidence" value="ECO:0007669"/>
    <property type="project" value="UniProtKB-UniRule"/>
</dbReference>
<dbReference type="InterPro" id="IPR027784">
    <property type="entry name" value="Slx4_ascomycetes"/>
</dbReference>
<dbReference type="GO" id="GO:0017108">
    <property type="term" value="F:5'-flap endonuclease activity"/>
    <property type="evidence" value="ECO:0007669"/>
    <property type="project" value="InterPro"/>
</dbReference>
<feature type="compositionally biased region" description="Polar residues" evidence="10">
    <location>
        <begin position="109"/>
        <end position="141"/>
    </location>
</feature>
<evidence type="ECO:0000256" key="1">
    <source>
        <dbReference type="ARBA" id="ARBA00004123"/>
    </source>
</evidence>
<keyword evidence="11" id="KW-0540">Nuclease</keyword>
<evidence type="ECO:0000256" key="9">
    <source>
        <dbReference type="HAMAP-Rule" id="MF_03110"/>
    </source>
</evidence>
<evidence type="ECO:0000256" key="3">
    <source>
        <dbReference type="ARBA" id="ARBA00022553"/>
    </source>
</evidence>
<evidence type="ECO:0000256" key="5">
    <source>
        <dbReference type="ARBA" id="ARBA00023172"/>
    </source>
</evidence>
<evidence type="ECO:0000313" key="12">
    <source>
        <dbReference type="Proteomes" id="UP000054516"/>
    </source>
</evidence>
<feature type="compositionally biased region" description="Basic residues" evidence="10">
    <location>
        <begin position="372"/>
        <end position="381"/>
    </location>
</feature>
<feature type="region of interest" description="Disordered" evidence="10">
    <location>
        <begin position="71"/>
        <end position="90"/>
    </location>
</feature>
<sequence length="823" mass="90338">MASPDVFMSSPSRRRALDPISISSSSPCLPSLDEIFLNKAPNKPPLRAERRPTSIPAGAQVAFTSAASILREAPEIDIDTETITSSPPRRCKIIGKTHARMGPAADISPSGQGLNETGTLIGSQSPTTPTTPKLRTDRNQPNNVRETVSRHFTTRVEDSLPGNEAESKKGRTGAKELVGEVIANIELGPVVHRRTDWTPPKANEPVMVDSDSDSRELFSSFDKGPPTKDVFQTLHSQFGRHDSEIASELYPHLQTEVLGKRKRIELISTGRDGGRQQTPEELPSKDPQRLNEQKKRAGAKAPAPKKKIRTITELAIAPFAVPAVPGLELDGPASKESMLDYFDSDGVVKALVEHQSVVMSQRKPNAKETKLAPKKTRKRKTGTQANPILLSPNSALKQSSNQDFVFGTSSQLMREESPTMLRDLQAAIRASDSLNSDPFDDEMGKRLWRAGARDEDGELISMEVVDLQNGPVPMIQLSSTATPGCRSFVDIDDLLDSPQPVSPAHHVPTPVQSNSHFIHSQVSNEDLNRKPPELEVATNVTNSKPHPNYELFTDSQLAKQISSYGFKPVKKRAAMIALLDQCWASKHQGTSATLMQPLSTSSRSTALAQQKSAHEPALNKSPSKPHARGRPKKDSDTTKSVPEPSVSETQIPKQLRRGSKKDETASTNSVKLNPKRPRGRPRKSSTASIEIPNSDDSTPSPILSSDSVFSSPPPLDLTVSDEGDMSLMMPLTDQQADLFRHITKAVISAPRSQDPSKPSWHEKMLLYDPIILEDLASWLNGGELTRVGYNKEISPSDVKTWCESKSVICLWRQNTRGKERKRY</sequence>
<keyword evidence="11" id="KW-0378">Hydrolase</keyword>
<feature type="region of interest" description="Disordered" evidence="10">
    <location>
        <begin position="100"/>
        <end position="141"/>
    </location>
</feature>
<evidence type="ECO:0000256" key="8">
    <source>
        <dbReference type="ARBA" id="ARBA00029496"/>
    </source>
</evidence>
<accession>A0A1W2TIZ6</accession>
<comment type="subcellular location">
    <subcellularLocation>
        <location evidence="1 9">Nucleus</location>
    </subcellularLocation>
</comment>
<dbReference type="GO" id="GO:0003677">
    <property type="term" value="F:DNA binding"/>
    <property type="evidence" value="ECO:0007669"/>
    <property type="project" value="InterPro"/>
</dbReference>
<name>A0A1W2TIZ6_ROSNE</name>
<dbReference type="SMART" id="SM00384">
    <property type="entry name" value="AT_hook"/>
    <property type="match status" value="2"/>
</dbReference>
<keyword evidence="4 9" id="KW-0227">DNA damage</keyword>
<dbReference type="InterPro" id="IPR018574">
    <property type="entry name" value="Structure-sp_endonuc_su_Slx4"/>
</dbReference>
<dbReference type="GO" id="GO:0006310">
    <property type="term" value="P:DNA recombination"/>
    <property type="evidence" value="ECO:0007669"/>
    <property type="project" value="UniProtKB-UniRule"/>
</dbReference>
<keyword evidence="11" id="KW-0255">Endonuclease</keyword>
<evidence type="ECO:0000256" key="6">
    <source>
        <dbReference type="ARBA" id="ARBA00023204"/>
    </source>
</evidence>
<evidence type="ECO:0000256" key="4">
    <source>
        <dbReference type="ARBA" id="ARBA00022763"/>
    </source>
</evidence>
<dbReference type="Pfam" id="PF09494">
    <property type="entry name" value="Slx4"/>
    <property type="match status" value="1"/>
</dbReference>
<proteinExistence type="inferred from homology"/>
<feature type="region of interest" description="Disordered" evidence="10">
    <location>
        <begin position="1"/>
        <end position="29"/>
    </location>
</feature>
<feature type="region of interest" description="Disordered" evidence="10">
    <location>
        <begin position="361"/>
        <end position="388"/>
    </location>
</feature>
<feature type="compositionally biased region" description="Basic residues" evidence="10">
    <location>
        <begin position="673"/>
        <end position="683"/>
    </location>
</feature>
<keyword evidence="7 9" id="KW-0539">Nucleus</keyword>
<comment type="similarity">
    <text evidence="2 9">Belongs to the SLX4 family.</text>
</comment>
<keyword evidence="3 9" id="KW-0597">Phosphoprotein</keyword>
<evidence type="ECO:0000256" key="10">
    <source>
        <dbReference type="SAM" id="MobiDB-lite"/>
    </source>
</evidence>
<comment type="subunit">
    <text evidence="9">Forms a heterodimer with SLX1.</text>
</comment>
<evidence type="ECO:0000313" key="11">
    <source>
        <dbReference type="EMBL" id="GAP88163.1"/>
    </source>
</evidence>
<dbReference type="Proteomes" id="UP000054516">
    <property type="component" value="Unassembled WGS sequence"/>
</dbReference>
<reference evidence="11" key="1">
    <citation type="submission" date="2016-03" db="EMBL/GenBank/DDBJ databases">
        <title>Draft genome sequence of Rosellinia necatrix.</title>
        <authorList>
            <person name="Kanematsu S."/>
        </authorList>
    </citation>
    <scope>NUCLEOTIDE SEQUENCE [LARGE SCALE GENOMIC DNA]</scope>
    <source>
        <strain evidence="11">W97</strain>
    </source>
</reference>
<organism evidence="11">
    <name type="scientific">Rosellinia necatrix</name>
    <name type="common">White root-rot fungus</name>
    <dbReference type="NCBI Taxonomy" id="77044"/>
    <lineage>
        <taxon>Eukaryota</taxon>
        <taxon>Fungi</taxon>
        <taxon>Dikarya</taxon>
        <taxon>Ascomycota</taxon>
        <taxon>Pezizomycotina</taxon>
        <taxon>Sordariomycetes</taxon>
        <taxon>Xylariomycetidae</taxon>
        <taxon>Xylariales</taxon>
        <taxon>Xylariaceae</taxon>
        <taxon>Rosellinia</taxon>
    </lineage>
</organism>
<dbReference type="OMA" id="SICCLWK"/>
<dbReference type="STRING" id="77044.A0A1W2TIZ6"/>
<dbReference type="OrthoDB" id="5349119at2759"/>
<feature type="compositionally biased region" description="Polar residues" evidence="10">
    <location>
        <begin position="694"/>
        <end position="710"/>
    </location>
</feature>
<dbReference type="InterPro" id="IPR017956">
    <property type="entry name" value="AT_hook_DNA-bd_motif"/>
</dbReference>
<feature type="region of interest" description="Disordered" evidence="10">
    <location>
        <begin position="196"/>
        <end position="224"/>
    </location>
</feature>
<gene>
    <name evidence="9" type="primary">SLX4</name>
    <name evidence="11" type="ORF">SAMD00023353_1500620</name>
</gene>
<dbReference type="GO" id="GO:0006260">
    <property type="term" value="P:DNA replication"/>
    <property type="evidence" value="ECO:0007669"/>
    <property type="project" value="InterPro"/>
</dbReference>
<evidence type="ECO:0000256" key="2">
    <source>
        <dbReference type="ARBA" id="ARBA00006661"/>
    </source>
</evidence>
<feature type="region of interest" description="Disordered" evidence="10">
    <location>
        <begin position="268"/>
        <end position="306"/>
    </location>
</feature>
<comment type="PTM">
    <text evidence="9">Phosphorylated in response to DNA damage.</text>
</comment>
<keyword evidence="6 9" id="KW-0234">DNA repair</keyword>
<feature type="compositionally biased region" description="Polar residues" evidence="10">
    <location>
        <begin position="594"/>
        <end position="611"/>
    </location>
</feature>
<evidence type="ECO:0000256" key="7">
    <source>
        <dbReference type="ARBA" id="ARBA00023242"/>
    </source>
</evidence>